<feature type="compositionally biased region" description="Polar residues" evidence="1">
    <location>
        <begin position="1"/>
        <end position="12"/>
    </location>
</feature>
<sequence>MAQQSSDSQLPMASTKRRRAPEPDEQRKRHCQEDSSTDRNVRYGHSHLARDASGRVRPSSSQLMSRYDSFSPLPERDTNLRTHQLPGQDAIGYAADVAPADEVPARGIASTPQQSPRNVTIRSIPVVDLTGASNWLNRASKHPCQTQLEAVPGIPVDFVKDFTNEPAAYTPEDIWTLRHLKIPARHRKYLEFQALGDILRTLTYTDQKLWDTWELVKSKTEELQREEQLWYRRHKDREFGENYIDNNGKKKRLLPWDTWLKFQSRVMLINQDGTYKELTVPAPVDLDPPSVVTGGKRGMEDLDNGNTHLPTKRPRCGDSKDDPVDLTEQQKSRDLPQLRFDTTARDQMRLHKKGKGTDERPIYKAEHKEARTGACADYAWMAENDEIEQRVQEQDALQQVSQDRGFTDAENARLDYWKREWPRDEVSLPDHPLINVEDYTPNEEGIYQCFHKDFNCADRSCGHGCCENGYDAKGLKKAIAKAIRTYKSQVERMIENGDLDPRHKFWTNWCNDSIRDIKSGITKEEKKERKKKKRKGRKGRKAVVEEAEHTLNDENSTITEAQLNFHSVNEPDAEAVAAAAAALADKQALEHEETIKANMKMINRSYRDARFREERKKYPDFDLLDAWWAAARKEYQRLPLTSEERALRDLPGGDPSLSDKIPMTKKAPLAQSTPEQPRIEASQQEYHEFDPLFDDPPVGVEPGTEESLHSEEEFDPLFDELPDNDDPPIGVEPETEESLHNEEEFDPLFDELSDNGDPPLDDAELDEYIL</sequence>
<feature type="region of interest" description="Disordered" evidence="1">
    <location>
        <begin position="1"/>
        <end position="81"/>
    </location>
</feature>
<protein>
    <submittedName>
        <fullName evidence="2">Uncharacterized protein</fullName>
    </submittedName>
</protein>
<accession>A0A9P4GBE4</accession>
<dbReference type="AlphaFoldDB" id="A0A9P4GBE4"/>
<proteinExistence type="predicted"/>
<feature type="compositionally biased region" description="Acidic residues" evidence="1">
    <location>
        <begin position="712"/>
        <end position="726"/>
    </location>
</feature>
<feature type="region of interest" description="Disordered" evidence="1">
    <location>
        <begin position="646"/>
        <end position="770"/>
    </location>
</feature>
<gene>
    <name evidence="2" type="ORF">K460DRAFT_420210</name>
</gene>
<feature type="compositionally biased region" description="Acidic residues" evidence="1">
    <location>
        <begin position="743"/>
        <end position="770"/>
    </location>
</feature>
<comment type="caution">
    <text evidence="2">The sequence shown here is derived from an EMBL/GenBank/DDBJ whole genome shotgun (WGS) entry which is preliminary data.</text>
</comment>
<feature type="compositionally biased region" description="Basic and acidic residues" evidence="1">
    <location>
        <begin position="315"/>
        <end position="335"/>
    </location>
</feature>
<dbReference type="RefSeq" id="XP_040784854.1">
    <property type="nucleotide sequence ID" value="XM_040938067.1"/>
</dbReference>
<feature type="region of interest" description="Disordered" evidence="1">
    <location>
        <begin position="286"/>
        <end position="335"/>
    </location>
</feature>
<dbReference type="Proteomes" id="UP000800039">
    <property type="component" value="Unassembled WGS sequence"/>
</dbReference>
<evidence type="ECO:0000256" key="1">
    <source>
        <dbReference type="SAM" id="MobiDB-lite"/>
    </source>
</evidence>
<evidence type="ECO:0000313" key="2">
    <source>
        <dbReference type="EMBL" id="KAF1842291.1"/>
    </source>
</evidence>
<dbReference type="EMBL" id="ML976618">
    <property type="protein sequence ID" value="KAF1842291.1"/>
    <property type="molecule type" value="Genomic_DNA"/>
</dbReference>
<organism evidence="2 3">
    <name type="scientific">Cucurbitaria berberidis CBS 394.84</name>
    <dbReference type="NCBI Taxonomy" id="1168544"/>
    <lineage>
        <taxon>Eukaryota</taxon>
        <taxon>Fungi</taxon>
        <taxon>Dikarya</taxon>
        <taxon>Ascomycota</taxon>
        <taxon>Pezizomycotina</taxon>
        <taxon>Dothideomycetes</taxon>
        <taxon>Pleosporomycetidae</taxon>
        <taxon>Pleosporales</taxon>
        <taxon>Pleosporineae</taxon>
        <taxon>Cucurbitariaceae</taxon>
        <taxon>Cucurbitaria</taxon>
    </lineage>
</organism>
<keyword evidence="3" id="KW-1185">Reference proteome</keyword>
<feature type="compositionally biased region" description="Basic and acidic residues" evidence="1">
    <location>
        <begin position="20"/>
        <end position="41"/>
    </location>
</feature>
<dbReference type="OrthoDB" id="3694353at2759"/>
<dbReference type="GeneID" id="63855317"/>
<reference evidence="2" key="1">
    <citation type="submission" date="2020-01" db="EMBL/GenBank/DDBJ databases">
        <authorList>
            <consortium name="DOE Joint Genome Institute"/>
            <person name="Haridas S."/>
            <person name="Albert R."/>
            <person name="Binder M."/>
            <person name="Bloem J."/>
            <person name="Labutti K."/>
            <person name="Salamov A."/>
            <person name="Andreopoulos B."/>
            <person name="Baker S.E."/>
            <person name="Barry K."/>
            <person name="Bills G."/>
            <person name="Bluhm B.H."/>
            <person name="Cannon C."/>
            <person name="Castanera R."/>
            <person name="Culley D.E."/>
            <person name="Daum C."/>
            <person name="Ezra D."/>
            <person name="Gonzalez J.B."/>
            <person name="Henrissat B."/>
            <person name="Kuo A."/>
            <person name="Liang C."/>
            <person name="Lipzen A."/>
            <person name="Lutzoni F."/>
            <person name="Magnuson J."/>
            <person name="Mondo S."/>
            <person name="Nolan M."/>
            <person name="Ohm R."/>
            <person name="Pangilinan J."/>
            <person name="Park H.-J."/>
            <person name="Ramirez L."/>
            <person name="Alfaro M."/>
            <person name="Sun H."/>
            <person name="Tritt A."/>
            <person name="Yoshinaga Y."/>
            <person name="Zwiers L.-H."/>
            <person name="Turgeon B.G."/>
            <person name="Goodwin S.B."/>
            <person name="Spatafora J.W."/>
            <person name="Crous P.W."/>
            <person name="Grigoriev I.V."/>
        </authorList>
    </citation>
    <scope>NUCLEOTIDE SEQUENCE</scope>
    <source>
        <strain evidence="2">CBS 394.84</strain>
    </source>
</reference>
<evidence type="ECO:0000313" key="3">
    <source>
        <dbReference type="Proteomes" id="UP000800039"/>
    </source>
</evidence>
<name>A0A9P4GBE4_9PLEO</name>